<keyword evidence="2" id="KW-1185">Reference proteome</keyword>
<reference evidence="1 2" key="1">
    <citation type="submission" date="2016-07" db="EMBL/GenBank/DDBJ databases">
        <title>Complete genome sequence of Altererythrobacter dongtanensis KCTC 22672, a type strain with esterase isolated from tidal flat.</title>
        <authorList>
            <person name="Cheng H."/>
            <person name="Wu Y.-H."/>
            <person name="Zhou P."/>
            <person name="Huo Y.-Y."/>
            <person name="Wang C.-S."/>
            <person name="Xu X.-W."/>
        </authorList>
    </citation>
    <scope>NUCLEOTIDE SEQUENCE [LARGE SCALE GENOMIC DNA]</scope>
    <source>
        <strain evidence="1 2">KCTC 22672</strain>
    </source>
</reference>
<dbReference type="OrthoDB" id="5526542at2"/>
<gene>
    <name evidence="1" type="ORF">A6F68_01577</name>
</gene>
<evidence type="ECO:0008006" key="3">
    <source>
        <dbReference type="Google" id="ProtNLM"/>
    </source>
</evidence>
<dbReference type="Proteomes" id="UP000092932">
    <property type="component" value="Chromosome"/>
</dbReference>
<dbReference type="PATRIC" id="fig|692370.5.peg.1590"/>
<dbReference type="KEGG" id="ado:A6F68_01577"/>
<dbReference type="Pfam" id="PF06078">
    <property type="entry name" value="DUF937"/>
    <property type="match status" value="1"/>
</dbReference>
<dbReference type="STRING" id="692370.A6F68_01577"/>
<sequence>MNLSQVLQQSGAIDSMARELNIDSATAKTAAGALLPAIVAGMGRSQAGPGGSGGGLGDILGGGLGGGLLDSVLGAGPTPTGPGNDILGQIFGSKDVSRGVAEEVAGSTGLPPELLKKMLPILAMAVVGYMMKGKGSGTQGGAGGALGGAIGGILGQVVTGMLRR</sequence>
<organism evidence="1 2">
    <name type="scientific">Tsuneonella dongtanensis</name>
    <dbReference type="NCBI Taxonomy" id="692370"/>
    <lineage>
        <taxon>Bacteria</taxon>
        <taxon>Pseudomonadati</taxon>
        <taxon>Pseudomonadota</taxon>
        <taxon>Alphaproteobacteria</taxon>
        <taxon>Sphingomonadales</taxon>
        <taxon>Erythrobacteraceae</taxon>
        <taxon>Tsuneonella</taxon>
    </lineage>
</organism>
<proteinExistence type="predicted"/>
<protein>
    <recommendedName>
        <fullName evidence="3">DUF937 domain-containing protein</fullName>
    </recommendedName>
</protein>
<name>A0A1B2AD43_9SPHN</name>
<evidence type="ECO:0000313" key="1">
    <source>
        <dbReference type="EMBL" id="ANY20090.1"/>
    </source>
</evidence>
<dbReference type="RefSeq" id="WP_067678216.1">
    <property type="nucleotide sequence ID" value="NZ_CP016591.1"/>
</dbReference>
<dbReference type="EMBL" id="CP016591">
    <property type="protein sequence ID" value="ANY20090.1"/>
    <property type="molecule type" value="Genomic_DNA"/>
</dbReference>
<dbReference type="AlphaFoldDB" id="A0A1B2AD43"/>
<evidence type="ECO:0000313" key="2">
    <source>
        <dbReference type="Proteomes" id="UP000092932"/>
    </source>
</evidence>
<accession>A0A1B2AD43</accession>
<dbReference type="InterPro" id="IPR009282">
    <property type="entry name" value="DUF937"/>
</dbReference>